<feature type="transmembrane region" description="Helical" evidence="6">
    <location>
        <begin position="499"/>
        <end position="518"/>
    </location>
</feature>
<keyword evidence="10" id="KW-1185">Reference proteome</keyword>
<feature type="transmembrane region" description="Helical" evidence="6">
    <location>
        <begin position="51"/>
        <end position="70"/>
    </location>
</feature>
<keyword evidence="5 6" id="KW-0472">Membrane</keyword>
<feature type="domain" description="ComEC/Rec2-related protein" evidence="7">
    <location>
        <begin position="224"/>
        <end position="492"/>
    </location>
</feature>
<dbReference type="EMBL" id="QTJX01000002">
    <property type="protein sequence ID" value="RDY60229.1"/>
    <property type="molecule type" value="Genomic_DNA"/>
</dbReference>
<feature type="transmembrane region" description="Helical" evidence="6">
    <location>
        <begin position="412"/>
        <end position="437"/>
    </location>
</feature>
<evidence type="ECO:0000256" key="1">
    <source>
        <dbReference type="ARBA" id="ARBA00004651"/>
    </source>
</evidence>
<dbReference type="Pfam" id="PF13567">
    <property type="entry name" value="DUF4131"/>
    <property type="match status" value="1"/>
</dbReference>
<dbReference type="PANTHER" id="PTHR30619:SF1">
    <property type="entry name" value="RECOMBINATION PROTEIN 2"/>
    <property type="match status" value="1"/>
</dbReference>
<keyword evidence="3 6" id="KW-0812">Transmembrane</keyword>
<evidence type="ECO:0000313" key="10">
    <source>
        <dbReference type="Proteomes" id="UP000261828"/>
    </source>
</evidence>
<feature type="transmembrane region" description="Helical" evidence="6">
    <location>
        <begin position="21"/>
        <end position="39"/>
    </location>
</feature>
<feature type="transmembrane region" description="Helical" evidence="6">
    <location>
        <begin position="329"/>
        <end position="361"/>
    </location>
</feature>
<dbReference type="Pfam" id="PF03772">
    <property type="entry name" value="Competence"/>
    <property type="match status" value="1"/>
</dbReference>
<reference evidence="9 10" key="1">
    <citation type="submission" date="2018-08" db="EMBL/GenBank/DDBJ databases">
        <title>Muricauda nanhaiensis sp. nov., isolated from seawater of the South China Sea.</title>
        <authorList>
            <person name="Dang Y."/>
        </authorList>
    </citation>
    <scope>NUCLEOTIDE SEQUENCE [LARGE SCALE GENOMIC DNA]</scope>
    <source>
        <strain evidence="9 10">SM1704</strain>
    </source>
</reference>
<accession>A0A371JRU3</accession>
<dbReference type="GO" id="GO:0005886">
    <property type="term" value="C:plasma membrane"/>
    <property type="evidence" value="ECO:0007669"/>
    <property type="project" value="UniProtKB-SubCell"/>
</dbReference>
<feature type="transmembrane region" description="Helical" evidence="6">
    <location>
        <begin position="278"/>
        <end position="294"/>
    </location>
</feature>
<feature type="transmembrane region" description="Helical" evidence="6">
    <location>
        <begin position="474"/>
        <end position="492"/>
    </location>
</feature>
<dbReference type="Proteomes" id="UP000261828">
    <property type="component" value="Unassembled WGS sequence"/>
</dbReference>
<dbReference type="AlphaFoldDB" id="A0A371JRU3"/>
<dbReference type="InterPro" id="IPR052159">
    <property type="entry name" value="Competence_DNA_uptake"/>
</dbReference>
<dbReference type="PANTHER" id="PTHR30619">
    <property type="entry name" value="DNA INTERNALIZATION/COMPETENCE PROTEIN COMEC/REC2"/>
    <property type="match status" value="1"/>
</dbReference>
<sequence>MSIRLTLCLVTGILLGFYLDIAPYTPFMAILALLPLLYWFKKKQPREGFPYFEIVTVLATILVGVFVVGMDSSKGLKNHYSHHDLGKESLWNLKVREVLKPNSFSQRYVVQVISRDNEKCNGKMVLNLPIDSTGTKYQVDEELYVFSKPEDIKPPLNPHQFNYKDFLKKQGIFHQIRVNPESVLVHNHHTWTLLGKASRAREHIISKLKREHFGKEELAVIQALLLGQRDDISESTYNDYANAGAIHILAVSGLHVGILLLLLQFVLSPLERLPKGNTLKLVLIVLLLWGYAFVAGLSPSIIRAVTMFSFLAYALYLNRPTNSFNIVALSMFFILLVKPLMLFQVGFQMSYAAVLAIVWIYPKLQRFWLPENFIVRKTWQLLSVSVAAQLGVLPISLFYFHQFPALFFISNLLVIPFLGLILGFGVLTIVLSLFNYLPSFLVTGYNWTIKTMNSVIGWFAQQEGFIIKDIPFDAFQLILGYLTIIALVIFLSKPKWKTALVLTFGIVGLQVWGIWGQIQLTKRESLLLLHKSRNTVLLHQTGRHLDVHAKDTTNLNRIVRDYSIAERIHSASISELKNSYTIHGKSLYVIDSLSIYPENQKPDFLLLTQSPKINLERLLDSIQPKMVLVDGSNYKSYVFRWKKTCTQKEIPFHDTREKGFYVFSLEKD</sequence>
<keyword evidence="2" id="KW-1003">Cell membrane</keyword>
<evidence type="ECO:0000313" key="9">
    <source>
        <dbReference type="EMBL" id="RDY60229.1"/>
    </source>
</evidence>
<dbReference type="InterPro" id="IPR004477">
    <property type="entry name" value="ComEC_N"/>
</dbReference>
<dbReference type="OrthoDB" id="9761531at2"/>
<evidence type="ECO:0000259" key="8">
    <source>
        <dbReference type="Pfam" id="PF13567"/>
    </source>
</evidence>
<evidence type="ECO:0000256" key="3">
    <source>
        <dbReference type="ARBA" id="ARBA00022692"/>
    </source>
</evidence>
<dbReference type="NCBIfam" id="TIGR00360">
    <property type="entry name" value="ComEC_N-term"/>
    <property type="match status" value="1"/>
</dbReference>
<name>A0A371JRU3_9FLAO</name>
<feature type="transmembrane region" description="Helical" evidence="6">
    <location>
        <begin position="381"/>
        <end position="400"/>
    </location>
</feature>
<feature type="domain" description="DUF4131" evidence="8">
    <location>
        <begin position="26"/>
        <end position="182"/>
    </location>
</feature>
<dbReference type="InterPro" id="IPR025405">
    <property type="entry name" value="DUF4131"/>
</dbReference>
<feature type="transmembrane region" description="Helical" evidence="6">
    <location>
        <begin position="245"/>
        <end position="266"/>
    </location>
</feature>
<organism evidence="9 10">
    <name type="scientific">Flagellimonas nanhaiensis</name>
    <dbReference type="NCBI Taxonomy" id="2292706"/>
    <lineage>
        <taxon>Bacteria</taxon>
        <taxon>Pseudomonadati</taxon>
        <taxon>Bacteroidota</taxon>
        <taxon>Flavobacteriia</taxon>
        <taxon>Flavobacteriales</taxon>
        <taxon>Flavobacteriaceae</taxon>
        <taxon>Flagellimonas</taxon>
    </lineage>
</organism>
<evidence type="ECO:0000256" key="6">
    <source>
        <dbReference type="SAM" id="Phobius"/>
    </source>
</evidence>
<comment type="subcellular location">
    <subcellularLocation>
        <location evidence="1">Cell membrane</location>
        <topology evidence="1">Multi-pass membrane protein</topology>
    </subcellularLocation>
</comment>
<gene>
    <name evidence="9" type="ORF">DX873_08200</name>
</gene>
<proteinExistence type="predicted"/>
<evidence type="ECO:0000256" key="5">
    <source>
        <dbReference type="ARBA" id="ARBA00023136"/>
    </source>
</evidence>
<protein>
    <submittedName>
        <fullName evidence="9">ComEC family competence protein</fullName>
    </submittedName>
</protein>
<evidence type="ECO:0000256" key="4">
    <source>
        <dbReference type="ARBA" id="ARBA00022989"/>
    </source>
</evidence>
<keyword evidence="4 6" id="KW-1133">Transmembrane helix</keyword>
<comment type="caution">
    <text evidence="9">The sequence shown here is derived from an EMBL/GenBank/DDBJ whole genome shotgun (WGS) entry which is preliminary data.</text>
</comment>
<evidence type="ECO:0000259" key="7">
    <source>
        <dbReference type="Pfam" id="PF03772"/>
    </source>
</evidence>
<evidence type="ECO:0000256" key="2">
    <source>
        <dbReference type="ARBA" id="ARBA00022475"/>
    </source>
</evidence>